<reference evidence="2 3" key="1">
    <citation type="journal article" date="2017" name="Nature">
        <title>The Apostasia genome and the evolution of orchids.</title>
        <authorList>
            <person name="Zhang G.Q."/>
            <person name="Liu K.W."/>
            <person name="Li Z."/>
            <person name="Lohaus R."/>
            <person name="Hsiao Y.Y."/>
            <person name="Niu S.C."/>
            <person name="Wang J.Y."/>
            <person name="Lin Y.C."/>
            <person name="Xu Q."/>
            <person name="Chen L.J."/>
            <person name="Yoshida K."/>
            <person name="Fujiwara S."/>
            <person name="Wang Z.W."/>
            <person name="Zhang Y.Q."/>
            <person name="Mitsuda N."/>
            <person name="Wang M."/>
            <person name="Liu G.H."/>
            <person name="Pecoraro L."/>
            <person name="Huang H.X."/>
            <person name="Xiao X.J."/>
            <person name="Lin M."/>
            <person name="Wu X.Y."/>
            <person name="Wu W.L."/>
            <person name="Chen Y.Y."/>
            <person name="Chang S.B."/>
            <person name="Sakamoto S."/>
            <person name="Ohme-Takagi M."/>
            <person name="Yagi M."/>
            <person name="Zeng S.J."/>
            <person name="Shen C.Y."/>
            <person name="Yeh C.M."/>
            <person name="Luo Y.B."/>
            <person name="Tsai W.C."/>
            <person name="Van de Peer Y."/>
            <person name="Liu Z.J."/>
        </authorList>
    </citation>
    <scope>NUCLEOTIDE SEQUENCE [LARGE SCALE GENOMIC DNA]</scope>
    <source>
        <strain evidence="3">cv. Shenzhen</strain>
        <tissue evidence="2">Stem</tissue>
    </source>
</reference>
<sequence>MAVGMKPAWFAGGSEEEQESSLRRRNAELERELAAMRKELESARERLRMAEAAEERLSSEISELEAEAFAHAMAYNHRIKSLSCQLAAAVDALRRSPASK</sequence>
<proteinExistence type="predicted"/>
<evidence type="ECO:0000256" key="1">
    <source>
        <dbReference type="SAM" id="MobiDB-lite"/>
    </source>
</evidence>
<dbReference type="PANTHER" id="PTHR34283:SF1">
    <property type="entry name" value="PROTEIN RESPONSE TO LOW SULFUR 1"/>
    <property type="match status" value="1"/>
</dbReference>
<dbReference type="Proteomes" id="UP000236161">
    <property type="component" value="Unassembled WGS sequence"/>
</dbReference>
<name>A0A2H9ZYN5_9ASPA</name>
<dbReference type="STRING" id="1088818.A0A2H9ZYN5"/>
<dbReference type="PANTHER" id="PTHR34283">
    <property type="entry name" value="PROTEIN RESPONSE TO LOW SULFUR 1"/>
    <property type="match status" value="1"/>
</dbReference>
<evidence type="ECO:0000313" key="3">
    <source>
        <dbReference type="Proteomes" id="UP000236161"/>
    </source>
</evidence>
<dbReference type="Pfam" id="PF24980">
    <property type="entry name" value="LSU"/>
    <property type="match status" value="1"/>
</dbReference>
<organism evidence="2 3">
    <name type="scientific">Apostasia shenzhenica</name>
    <dbReference type="NCBI Taxonomy" id="1088818"/>
    <lineage>
        <taxon>Eukaryota</taxon>
        <taxon>Viridiplantae</taxon>
        <taxon>Streptophyta</taxon>
        <taxon>Embryophyta</taxon>
        <taxon>Tracheophyta</taxon>
        <taxon>Spermatophyta</taxon>
        <taxon>Magnoliopsida</taxon>
        <taxon>Liliopsida</taxon>
        <taxon>Asparagales</taxon>
        <taxon>Orchidaceae</taxon>
        <taxon>Apostasioideae</taxon>
        <taxon>Apostasia</taxon>
    </lineage>
</organism>
<feature type="region of interest" description="Disordered" evidence="1">
    <location>
        <begin position="1"/>
        <end position="25"/>
    </location>
</feature>
<dbReference type="AlphaFoldDB" id="A0A2H9ZYN5"/>
<accession>A0A2H9ZYN5</accession>
<protein>
    <submittedName>
        <fullName evidence="2">Uncharacterized protein</fullName>
    </submittedName>
</protein>
<gene>
    <name evidence="2" type="ORF">AXF42_Ash020937</name>
</gene>
<dbReference type="GO" id="GO:0098869">
    <property type="term" value="P:cellular oxidant detoxification"/>
    <property type="evidence" value="ECO:0007669"/>
    <property type="project" value="InterPro"/>
</dbReference>
<dbReference type="EMBL" id="KZ452395">
    <property type="protein sequence ID" value="PKA48419.1"/>
    <property type="molecule type" value="Genomic_DNA"/>
</dbReference>
<keyword evidence="3" id="KW-1185">Reference proteome</keyword>
<evidence type="ECO:0000313" key="2">
    <source>
        <dbReference type="EMBL" id="PKA48419.1"/>
    </source>
</evidence>
<dbReference type="InterPro" id="IPR039282">
    <property type="entry name" value="LSU"/>
</dbReference>